<dbReference type="InterPro" id="IPR003439">
    <property type="entry name" value="ABC_transporter-like_ATP-bd"/>
</dbReference>
<keyword evidence="2" id="KW-0547">Nucleotide-binding</keyword>
<keyword evidence="1" id="KW-0813">Transport</keyword>
<dbReference type="InterPro" id="IPR027417">
    <property type="entry name" value="P-loop_NTPase"/>
</dbReference>
<feature type="domain" description="ABC transporter" evidence="5">
    <location>
        <begin position="15"/>
        <end position="250"/>
    </location>
</feature>
<dbReference type="InterPro" id="IPR003593">
    <property type="entry name" value="AAA+_ATPase"/>
</dbReference>
<dbReference type="PROSITE" id="PS50893">
    <property type="entry name" value="ABC_TRANSPORTER_2"/>
    <property type="match status" value="1"/>
</dbReference>
<dbReference type="Gene3D" id="3.40.50.300">
    <property type="entry name" value="P-loop containing nucleotide triphosphate hydrolases"/>
    <property type="match status" value="1"/>
</dbReference>
<dbReference type="EMBL" id="QGUI01000624">
    <property type="protein sequence ID" value="PZM94083.1"/>
    <property type="molecule type" value="Genomic_DNA"/>
</dbReference>
<dbReference type="FunFam" id="3.40.50.300:FF:000134">
    <property type="entry name" value="Iron-enterobactin ABC transporter ATP-binding protein"/>
    <property type="match status" value="1"/>
</dbReference>
<evidence type="ECO:0000313" key="6">
    <source>
        <dbReference type="EMBL" id="PZM94083.1"/>
    </source>
</evidence>
<dbReference type="Pfam" id="PF00005">
    <property type="entry name" value="ABC_tran"/>
    <property type="match status" value="1"/>
</dbReference>
<reference evidence="6" key="1">
    <citation type="submission" date="2018-05" db="EMBL/GenBank/DDBJ databases">
        <authorList>
            <person name="Lanie J.A."/>
            <person name="Ng W.-L."/>
            <person name="Kazmierczak K.M."/>
            <person name="Andrzejewski T.M."/>
            <person name="Davidsen T.M."/>
            <person name="Wayne K.J."/>
            <person name="Tettelin H."/>
            <person name="Glass J.I."/>
            <person name="Rusch D."/>
            <person name="Podicherti R."/>
            <person name="Tsui H.-C.T."/>
            <person name="Winkler M.E."/>
        </authorList>
    </citation>
    <scope>NUCLEOTIDE SEQUENCE</scope>
    <source>
        <strain evidence="6">ZC4RG45</strain>
    </source>
</reference>
<dbReference type="PANTHER" id="PTHR42794:SF1">
    <property type="entry name" value="HEMIN IMPORT ATP-BINDING PROTEIN HMUV"/>
    <property type="match status" value="1"/>
</dbReference>
<dbReference type="SUPFAM" id="SSF52540">
    <property type="entry name" value="P-loop containing nucleoside triphosphate hydrolases"/>
    <property type="match status" value="1"/>
</dbReference>
<dbReference type="PROSITE" id="PS00211">
    <property type="entry name" value="ABC_TRANSPORTER_1"/>
    <property type="match status" value="1"/>
</dbReference>
<protein>
    <submittedName>
        <fullName evidence="6">ABC transporter</fullName>
    </submittedName>
</protein>
<keyword evidence="4" id="KW-1278">Translocase</keyword>
<accession>A0A2W4L9N4</accession>
<keyword evidence="3" id="KW-0067">ATP-binding</keyword>
<evidence type="ECO:0000256" key="1">
    <source>
        <dbReference type="ARBA" id="ARBA00022448"/>
    </source>
</evidence>
<evidence type="ECO:0000256" key="4">
    <source>
        <dbReference type="ARBA" id="ARBA00022967"/>
    </source>
</evidence>
<organism evidence="6">
    <name type="scientific">Thermocrispum agreste</name>
    <dbReference type="NCBI Taxonomy" id="37925"/>
    <lineage>
        <taxon>Bacteria</taxon>
        <taxon>Bacillati</taxon>
        <taxon>Actinomycetota</taxon>
        <taxon>Actinomycetes</taxon>
        <taxon>Pseudonocardiales</taxon>
        <taxon>Pseudonocardiaceae</taxon>
        <taxon>Thermocrispum</taxon>
    </lineage>
</organism>
<dbReference type="GO" id="GO:0016887">
    <property type="term" value="F:ATP hydrolysis activity"/>
    <property type="evidence" value="ECO:0007669"/>
    <property type="project" value="InterPro"/>
</dbReference>
<gene>
    <name evidence="6" type="ORF">DIU77_14800</name>
</gene>
<name>A0A2W4L9N4_9PSEU</name>
<proteinExistence type="predicted"/>
<dbReference type="GO" id="GO:0005524">
    <property type="term" value="F:ATP binding"/>
    <property type="evidence" value="ECO:0007669"/>
    <property type="project" value="UniProtKB-KW"/>
</dbReference>
<dbReference type="CDD" id="cd03214">
    <property type="entry name" value="ABC_Iron-Siderophores_B12_Hemin"/>
    <property type="match status" value="1"/>
</dbReference>
<comment type="caution">
    <text evidence="6">The sequence shown here is derived from an EMBL/GenBank/DDBJ whole genome shotgun (WGS) entry which is preliminary data.</text>
</comment>
<sequence>MFIRDRGEAVVSPVVELRNVRAGYRDRLVLDGVSLTVSAGEWLAVIGPNGAGKSTLVKAMLGLTRLGGEVLIRGRDRRTLPAREAARIIGYAPQQPAIPGGLTVTDYVLLGRTPHLGLLARERSADQRVVADVLRRLDLDKLAARRLGTLSGGERQRAVLARALAQQADVLLLDEPTTGLDLGHAQALLDLVDRLRREDGTTVVSTLHDLTLAGQYADRVLLLDGGDTVAAGPPEEVLTPELLARHYDADVEVVTVAGRQVVIPVRTNGR</sequence>
<dbReference type="InterPro" id="IPR017871">
    <property type="entry name" value="ABC_transporter-like_CS"/>
</dbReference>
<dbReference type="PANTHER" id="PTHR42794">
    <property type="entry name" value="HEMIN IMPORT ATP-BINDING PROTEIN HMUV"/>
    <property type="match status" value="1"/>
</dbReference>
<evidence type="ECO:0000259" key="5">
    <source>
        <dbReference type="PROSITE" id="PS50893"/>
    </source>
</evidence>
<dbReference type="SMART" id="SM00382">
    <property type="entry name" value="AAA"/>
    <property type="match status" value="1"/>
</dbReference>
<dbReference type="STRING" id="1111738.GCA_000427905_00736"/>
<evidence type="ECO:0000256" key="3">
    <source>
        <dbReference type="ARBA" id="ARBA00022840"/>
    </source>
</evidence>
<dbReference type="AlphaFoldDB" id="A0A2W4L9N4"/>
<evidence type="ECO:0000256" key="2">
    <source>
        <dbReference type="ARBA" id="ARBA00022741"/>
    </source>
</evidence>